<dbReference type="PANTHER" id="PTHR13848">
    <property type="entry name" value="PROTEIN YIPPEE-LIKE CG15309-RELATED"/>
    <property type="match status" value="1"/>
</dbReference>
<dbReference type="AlphaFoldDB" id="A0AAN9RT93"/>
<sequence>MEIHGDPPATYKCRNCQIPIAYRSELLSKNYMGKTGQAFMFSHARNIVFGQKEEKSLITGVYTIAAIFCSNCGEEFGWKYLQASEARQNFKEGKFVIECSKISKHF</sequence>
<dbReference type="Pfam" id="PF03226">
    <property type="entry name" value="Yippee-Mis18"/>
    <property type="match status" value="1"/>
</dbReference>
<evidence type="ECO:0000259" key="5">
    <source>
        <dbReference type="PROSITE" id="PS51792"/>
    </source>
</evidence>
<gene>
    <name evidence="6" type="ORF">VNO80_01817</name>
</gene>
<evidence type="ECO:0000256" key="2">
    <source>
        <dbReference type="ARBA" id="ARBA00022723"/>
    </source>
</evidence>
<dbReference type="GO" id="GO:0046872">
    <property type="term" value="F:metal ion binding"/>
    <property type="evidence" value="ECO:0007669"/>
    <property type="project" value="UniProtKB-KW"/>
</dbReference>
<dbReference type="InterPro" id="IPR004910">
    <property type="entry name" value="Yippee/Mis18/Cereblon"/>
</dbReference>
<keyword evidence="2" id="KW-0479">Metal-binding</keyword>
<dbReference type="Proteomes" id="UP001374584">
    <property type="component" value="Unassembled WGS sequence"/>
</dbReference>
<name>A0AAN9RT93_PHACN</name>
<evidence type="ECO:0000256" key="1">
    <source>
        <dbReference type="ARBA" id="ARBA00005613"/>
    </source>
</evidence>
<protein>
    <recommendedName>
        <fullName evidence="4">Protein yippee-like</fullName>
    </recommendedName>
</protein>
<feature type="domain" description="Yippee" evidence="5">
    <location>
        <begin position="9"/>
        <end position="106"/>
    </location>
</feature>
<evidence type="ECO:0000256" key="3">
    <source>
        <dbReference type="ARBA" id="ARBA00022833"/>
    </source>
</evidence>
<organism evidence="6 7">
    <name type="scientific">Phaseolus coccineus</name>
    <name type="common">Scarlet runner bean</name>
    <name type="synonym">Phaseolus multiflorus</name>
    <dbReference type="NCBI Taxonomy" id="3886"/>
    <lineage>
        <taxon>Eukaryota</taxon>
        <taxon>Viridiplantae</taxon>
        <taxon>Streptophyta</taxon>
        <taxon>Embryophyta</taxon>
        <taxon>Tracheophyta</taxon>
        <taxon>Spermatophyta</taxon>
        <taxon>Magnoliopsida</taxon>
        <taxon>eudicotyledons</taxon>
        <taxon>Gunneridae</taxon>
        <taxon>Pentapetalae</taxon>
        <taxon>rosids</taxon>
        <taxon>fabids</taxon>
        <taxon>Fabales</taxon>
        <taxon>Fabaceae</taxon>
        <taxon>Papilionoideae</taxon>
        <taxon>50 kb inversion clade</taxon>
        <taxon>NPAAA clade</taxon>
        <taxon>indigoferoid/millettioid clade</taxon>
        <taxon>Phaseoleae</taxon>
        <taxon>Phaseolus</taxon>
    </lineage>
</organism>
<keyword evidence="7" id="KW-1185">Reference proteome</keyword>
<evidence type="ECO:0000256" key="4">
    <source>
        <dbReference type="RuleBase" id="RU110713"/>
    </source>
</evidence>
<dbReference type="InterPro" id="IPR034751">
    <property type="entry name" value="Yippee"/>
</dbReference>
<comment type="similarity">
    <text evidence="1 4">Belongs to the yippee family.</text>
</comment>
<comment type="caution">
    <text evidence="6">The sequence shown here is derived from an EMBL/GenBank/DDBJ whole genome shotgun (WGS) entry which is preliminary data.</text>
</comment>
<evidence type="ECO:0000313" key="6">
    <source>
        <dbReference type="EMBL" id="KAK7382760.1"/>
    </source>
</evidence>
<keyword evidence="3" id="KW-0862">Zinc</keyword>
<dbReference type="Gene3D" id="2.170.150.20">
    <property type="entry name" value="Peptide methionine sulfoxide reductase"/>
    <property type="match status" value="1"/>
</dbReference>
<dbReference type="PROSITE" id="PS51792">
    <property type="entry name" value="YIPPEE"/>
    <property type="match status" value="1"/>
</dbReference>
<reference evidence="6 7" key="1">
    <citation type="submission" date="2024-01" db="EMBL/GenBank/DDBJ databases">
        <title>The genomes of 5 underutilized Papilionoideae crops provide insights into root nodulation and disease resistanc.</title>
        <authorList>
            <person name="Jiang F."/>
        </authorList>
    </citation>
    <scope>NUCLEOTIDE SEQUENCE [LARGE SCALE GENOMIC DNA]</scope>
    <source>
        <strain evidence="6">JINMINGXINNONG_FW02</strain>
        <tissue evidence="6">Leaves</tissue>
    </source>
</reference>
<accession>A0AAN9RT93</accession>
<evidence type="ECO:0000313" key="7">
    <source>
        <dbReference type="Proteomes" id="UP001374584"/>
    </source>
</evidence>
<dbReference type="InterPro" id="IPR039058">
    <property type="entry name" value="Yippee_fam"/>
</dbReference>
<dbReference type="EMBL" id="JAYMYR010000001">
    <property type="protein sequence ID" value="KAK7382760.1"/>
    <property type="molecule type" value="Genomic_DNA"/>
</dbReference>
<proteinExistence type="inferred from homology"/>